<dbReference type="GO" id="GO:0005886">
    <property type="term" value="C:plasma membrane"/>
    <property type="evidence" value="ECO:0007669"/>
    <property type="project" value="UniProtKB-SubCell"/>
</dbReference>
<evidence type="ECO:0000256" key="5">
    <source>
        <dbReference type="ARBA" id="ARBA00023136"/>
    </source>
</evidence>
<dbReference type="EMBL" id="BMXA01000004">
    <property type="protein sequence ID" value="GHA14650.1"/>
    <property type="molecule type" value="Genomic_DNA"/>
</dbReference>
<feature type="transmembrane region" description="Helical" evidence="6">
    <location>
        <begin position="620"/>
        <end position="639"/>
    </location>
</feature>
<evidence type="ECO:0000313" key="9">
    <source>
        <dbReference type="Proteomes" id="UP000614811"/>
    </source>
</evidence>
<dbReference type="Proteomes" id="UP000614811">
    <property type="component" value="Unassembled WGS sequence"/>
</dbReference>
<evidence type="ECO:0000256" key="4">
    <source>
        <dbReference type="ARBA" id="ARBA00022989"/>
    </source>
</evidence>
<organism evidence="8 9">
    <name type="scientific">Arenicella chitinivorans</name>
    <dbReference type="NCBI Taxonomy" id="1329800"/>
    <lineage>
        <taxon>Bacteria</taxon>
        <taxon>Pseudomonadati</taxon>
        <taxon>Pseudomonadota</taxon>
        <taxon>Gammaproteobacteria</taxon>
        <taxon>Arenicellales</taxon>
        <taxon>Arenicellaceae</taxon>
        <taxon>Arenicella</taxon>
    </lineage>
</organism>
<keyword evidence="2" id="KW-1003">Cell membrane</keyword>
<proteinExistence type="predicted"/>
<feature type="transmembrane region" description="Helical" evidence="6">
    <location>
        <begin position="355"/>
        <end position="378"/>
    </location>
</feature>
<dbReference type="SUPFAM" id="SSF82866">
    <property type="entry name" value="Multidrug efflux transporter AcrB transmembrane domain"/>
    <property type="match status" value="2"/>
</dbReference>
<feature type="transmembrane region" description="Helical" evidence="6">
    <location>
        <begin position="263"/>
        <end position="282"/>
    </location>
</feature>
<protein>
    <recommendedName>
        <fullName evidence="7">Membrane transport protein MMPL domain-containing protein</fullName>
    </recommendedName>
</protein>
<evidence type="ECO:0000313" key="8">
    <source>
        <dbReference type="EMBL" id="GHA14650.1"/>
    </source>
</evidence>
<feature type="transmembrane region" description="Helical" evidence="6">
    <location>
        <begin position="238"/>
        <end position="256"/>
    </location>
</feature>
<evidence type="ECO:0000256" key="2">
    <source>
        <dbReference type="ARBA" id="ARBA00022475"/>
    </source>
</evidence>
<dbReference type="RefSeq" id="WP_189401874.1">
    <property type="nucleotide sequence ID" value="NZ_BMXA01000004.1"/>
</dbReference>
<feature type="transmembrane region" description="Helical" evidence="6">
    <location>
        <begin position="673"/>
        <end position="692"/>
    </location>
</feature>
<dbReference type="AlphaFoldDB" id="A0A918RXJ9"/>
<keyword evidence="5 6" id="KW-0472">Membrane</keyword>
<keyword evidence="3 6" id="KW-0812">Transmembrane</keyword>
<feature type="domain" description="Membrane transport protein MMPL" evidence="7">
    <location>
        <begin position="198"/>
        <end position="373"/>
    </location>
</feature>
<evidence type="ECO:0000256" key="3">
    <source>
        <dbReference type="ARBA" id="ARBA00022692"/>
    </source>
</evidence>
<comment type="subcellular location">
    <subcellularLocation>
        <location evidence="1">Cell membrane</location>
        <topology evidence="1">Multi-pass membrane protein</topology>
    </subcellularLocation>
</comment>
<feature type="transmembrane region" description="Helical" evidence="6">
    <location>
        <begin position="288"/>
        <end position="308"/>
    </location>
</feature>
<dbReference type="PANTHER" id="PTHR33406:SF13">
    <property type="entry name" value="MEMBRANE PROTEIN YDFJ"/>
    <property type="match status" value="1"/>
</dbReference>
<evidence type="ECO:0000259" key="7">
    <source>
        <dbReference type="Pfam" id="PF03176"/>
    </source>
</evidence>
<comment type="caution">
    <text evidence="8">The sequence shown here is derived from an EMBL/GenBank/DDBJ whole genome shotgun (WGS) entry which is preliminary data.</text>
</comment>
<feature type="transmembrane region" description="Helical" evidence="6">
    <location>
        <begin position="704"/>
        <end position="723"/>
    </location>
</feature>
<sequence>MFLTSARLAFLVLITASIWLLIQTGLDWNIDTDLADLSPRTQQNAATKAATDALRENIEQRIVLLLQGQEDNLYAADTTLRNALSDYPNLRVIPDSDTLSEKLITQLKPFRFHLLTPDQRARLAAQSIESVVAGAERALYSNTDLVRLYPFHDDPFGLHSQTLLSLIDADKFDDEALTALPLQLAITRGALDMRAQQALNQSLDQLLTDVAERNQVQIDRSGVFFFAADAASRSKQDITLITTGSTIGVVLLLLLVFRSVSALILPVISVLFGVGFAFLFTHTVFGKIHVLTIVFGASLIGIVIDYSLHYFYHGARESAPSEKRALIRALGLSLATSLIGYAALGFSSVMALQKVAVFSCAGLVMAWLSVVCLGDLALRRPIHTEKRVLPSVVTGCLRMVQVLSGRQWAGIALIVILLGVLLALRPDTYADSPRVFFTPPPALLDSERRVAAATSDYEPGRYLLLHGETTEQVYRHYAQLVSRIHASASYQLDQFTSLLTWVPAPETQAKNYAALAPMYDNEGAAALLFKRLGQTNGAATITHAYQQAAENILTPARLMAMFDSQLPPLWHQDSSHTVTFVLIHKGVDTTGLEALVAPLSGVEYVNSLERTEAALQQQRLSALRLLILAYVFIALLMLLRFRHWRALWLVVIPAAATAMLYLASAVLGFALNLFHVMALFLVLGFGMDYAIFVHELKQHARITLQAILLSAVTSLLSFGLLGLSSITVVASFGVTLLIGNLFNLCGALVYARTQSTAIA</sequence>
<keyword evidence="9" id="KW-1185">Reference proteome</keyword>
<dbReference type="InterPro" id="IPR050545">
    <property type="entry name" value="Mycobact_MmpL"/>
</dbReference>
<gene>
    <name evidence="8" type="ORF">GCM10008090_25570</name>
</gene>
<dbReference type="InterPro" id="IPR004869">
    <property type="entry name" value="MMPL_dom"/>
</dbReference>
<dbReference type="Pfam" id="PF03176">
    <property type="entry name" value="MMPL"/>
    <property type="match status" value="1"/>
</dbReference>
<reference evidence="8" key="2">
    <citation type="submission" date="2020-09" db="EMBL/GenBank/DDBJ databases">
        <authorList>
            <person name="Sun Q."/>
            <person name="Kim S."/>
        </authorList>
    </citation>
    <scope>NUCLEOTIDE SEQUENCE</scope>
    <source>
        <strain evidence="8">KCTC 12711</strain>
    </source>
</reference>
<keyword evidence="4 6" id="KW-1133">Transmembrane helix</keyword>
<evidence type="ECO:0000256" key="1">
    <source>
        <dbReference type="ARBA" id="ARBA00004651"/>
    </source>
</evidence>
<feature type="transmembrane region" description="Helical" evidence="6">
    <location>
        <begin position="646"/>
        <end position="667"/>
    </location>
</feature>
<reference evidence="8" key="1">
    <citation type="journal article" date="2014" name="Int. J. Syst. Evol. Microbiol.">
        <title>Complete genome sequence of Corynebacterium casei LMG S-19264T (=DSM 44701T), isolated from a smear-ripened cheese.</title>
        <authorList>
            <consortium name="US DOE Joint Genome Institute (JGI-PGF)"/>
            <person name="Walter F."/>
            <person name="Albersmeier A."/>
            <person name="Kalinowski J."/>
            <person name="Ruckert C."/>
        </authorList>
    </citation>
    <scope>NUCLEOTIDE SEQUENCE</scope>
    <source>
        <strain evidence="8">KCTC 12711</strain>
    </source>
</reference>
<dbReference type="Gene3D" id="1.20.1640.10">
    <property type="entry name" value="Multidrug efflux transporter AcrB transmembrane domain"/>
    <property type="match status" value="2"/>
</dbReference>
<feature type="transmembrane region" description="Helical" evidence="6">
    <location>
        <begin position="329"/>
        <end position="349"/>
    </location>
</feature>
<feature type="transmembrane region" description="Helical" evidence="6">
    <location>
        <begin position="729"/>
        <end position="751"/>
    </location>
</feature>
<name>A0A918RXJ9_9GAMM</name>
<feature type="transmembrane region" description="Helical" evidence="6">
    <location>
        <begin position="408"/>
        <end position="424"/>
    </location>
</feature>
<evidence type="ECO:0000256" key="6">
    <source>
        <dbReference type="SAM" id="Phobius"/>
    </source>
</evidence>
<dbReference type="PANTHER" id="PTHR33406">
    <property type="entry name" value="MEMBRANE PROTEIN MJ1562-RELATED"/>
    <property type="match status" value="1"/>
</dbReference>
<accession>A0A918RXJ9</accession>